<dbReference type="HOGENOM" id="CLU_1592490_0_0_9"/>
<feature type="chain" id="PRO_5038511385" evidence="1">
    <location>
        <begin position="24"/>
        <end position="167"/>
    </location>
</feature>
<protein>
    <submittedName>
        <fullName evidence="2">Uncharacterized protein</fullName>
    </submittedName>
</protein>
<keyword evidence="1" id="KW-0732">Signal</keyword>
<accession>A0A0F4L822</accession>
<dbReference type="AlphaFoldDB" id="A0A0F4L822"/>
<sequence>MKSTIKKLGISLAAASFIGTTMATTVVNTFAATDNSVSNSNENQNDSSYEALYGSLTKDQQDEFDQIVNGAGLNEEQQNTLLQDKITEQNNNLTRGLKLETIKEIAKYVAKITGNSLKAKSLKAFVNFLTDYEGKAEDGIRYALIHYLHFNSTVAYWTARTIVFIYL</sequence>
<evidence type="ECO:0000313" key="2">
    <source>
        <dbReference type="EMBL" id="KJY54775.1"/>
    </source>
</evidence>
<organism evidence="2 3">
    <name type="scientific">Lactobacillus melliventris</name>
    <dbReference type="NCBI Taxonomy" id="1218507"/>
    <lineage>
        <taxon>Bacteria</taxon>
        <taxon>Bacillati</taxon>
        <taxon>Bacillota</taxon>
        <taxon>Bacilli</taxon>
        <taxon>Lactobacillales</taxon>
        <taxon>Lactobacillaceae</taxon>
        <taxon>Lactobacillus</taxon>
    </lineage>
</organism>
<geneLocation type="plasmid" evidence="2">
    <name>pHma8p1</name>
</geneLocation>
<dbReference type="Proteomes" id="UP000033531">
    <property type="component" value="Plasmid pHma8p1"/>
</dbReference>
<evidence type="ECO:0000313" key="3">
    <source>
        <dbReference type="Proteomes" id="UP000033531"/>
    </source>
</evidence>
<evidence type="ECO:0000256" key="1">
    <source>
        <dbReference type="SAM" id="SignalP"/>
    </source>
</evidence>
<feature type="signal peptide" evidence="1">
    <location>
        <begin position="1"/>
        <end position="23"/>
    </location>
</feature>
<gene>
    <name evidence="2" type="ORF">JF74_19590</name>
</gene>
<keyword evidence="2" id="KW-0614">Plasmid</keyword>
<name>A0A0F4L822_9LACO</name>
<proteinExistence type="predicted"/>
<dbReference type="EMBL" id="JXLI01000019">
    <property type="protein sequence ID" value="KJY54775.1"/>
    <property type="molecule type" value="Genomic_DNA"/>
</dbReference>
<dbReference type="PATRIC" id="fig|1218507.3.peg.109"/>
<dbReference type="OrthoDB" id="2296673at2"/>
<dbReference type="RefSeq" id="WP_046325868.1">
    <property type="nucleotide sequence ID" value="NZ_KQ034026.1"/>
</dbReference>
<reference evidence="2 3" key="1">
    <citation type="submission" date="2015-01" db="EMBL/GenBank/DDBJ databases">
        <title>Comparative genomics of the lactic acid bacteria isolated from the honey bee gut.</title>
        <authorList>
            <person name="Ellegaard K.M."/>
            <person name="Tamarit D."/>
            <person name="Javelind E."/>
            <person name="Olofsson T."/>
            <person name="Andersson S.G."/>
            <person name="Vasquez A."/>
        </authorList>
    </citation>
    <scope>NUCLEOTIDE SEQUENCE [LARGE SCALE GENOMIC DNA]</scope>
    <source>
        <strain evidence="2 3">Hma8</strain>
        <plasmid evidence="2">pHma8p1</plasmid>
    </source>
</reference>
<comment type="caution">
    <text evidence="2">The sequence shown here is derived from an EMBL/GenBank/DDBJ whole genome shotgun (WGS) entry which is preliminary data.</text>
</comment>